<keyword evidence="13 17" id="KW-0520">NAD</keyword>
<dbReference type="HAMAP" id="MF_00110">
    <property type="entry name" value="DHQ_synthase"/>
    <property type="match status" value="1"/>
</dbReference>
<comment type="subcellular location">
    <subcellularLocation>
        <location evidence="3 17">Cytoplasm</location>
    </subcellularLocation>
</comment>
<feature type="domain" description="3-dehydroquinate synthase C-terminal" evidence="19">
    <location>
        <begin position="182"/>
        <end position="325"/>
    </location>
</feature>
<reference evidence="20 21" key="1">
    <citation type="submission" date="2018-06" db="EMBL/GenBank/DDBJ databases">
        <authorList>
            <person name="Strepis N."/>
        </authorList>
    </citation>
    <scope>NUCLEOTIDE SEQUENCE [LARGE SCALE GENOMIC DNA]</scope>
    <source>
        <strain evidence="20">LUCI</strain>
    </source>
</reference>
<dbReference type="GO" id="GO:0005737">
    <property type="term" value="C:cytoplasm"/>
    <property type="evidence" value="ECO:0007669"/>
    <property type="project" value="UniProtKB-SubCell"/>
</dbReference>
<evidence type="ECO:0000256" key="4">
    <source>
        <dbReference type="ARBA" id="ARBA00004661"/>
    </source>
</evidence>
<evidence type="ECO:0000259" key="18">
    <source>
        <dbReference type="Pfam" id="PF01761"/>
    </source>
</evidence>
<dbReference type="OrthoDB" id="9806583at2"/>
<comment type="catalytic activity">
    <reaction evidence="1 17">
        <text>7-phospho-2-dehydro-3-deoxy-D-arabino-heptonate = 3-dehydroquinate + phosphate</text>
        <dbReference type="Rhea" id="RHEA:21968"/>
        <dbReference type="ChEBI" id="CHEBI:32364"/>
        <dbReference type="ChEBI" id="CHEBI:43474"/>
        <dbReference type="ChEBI" id="CHEBI:58394"/>
        <dbReference type="EC" id="4.2.3.4"/>
    </reaction>
</comment>
<dbReference type="SUPFAM" id="SSF56796">
    <property type="entry name" value="Dehydroquinate synthase-like"/>
    <property type="match status" value="1"/>
</dbReference>
<proteinExistence type="inferred from homology"/>
<feature type="domain" description="3-dehydroquinate synthase N-terminal" evidence="18">
    <location>
        <begin position="69"/>
        <end position="180"/>
    </location>
</feature>
<dbReference type="PANTHER" id="PTHR43622:SF7">
    <property type="entry name" value="3-DEHYDROQUINATE SYNTHASE, CHLOROPLASTIC"/>
    <property type="match status" value="1"/>
</dbReference>
<evidence type="ECO:0000256" key="5">
    <source>
        <dbReference type="ARBA" id="ARBA00005412"/>
    </source>
</evidence>
<feature type="binding site" evidence="17">
    <location>
        <position position="265"/>
    </location>
    <ligand>
        <name>Zn(2+)</name>
        <dbReference type="ChEBI" id="CHEBI:29105"/>
    </ligand>
</feature>
<keyword evidence="16 17" id="KW-0170">Cobalt</keyword>
<sequence length="362" mass="38795">MEEVKVDLGIHSYPIYISPGSIGYLGEWLSQADFSTRTLVVSDTTVGPLYGETVVASLQANGFAAELVCVAAGEASKCLTAAEKIYTQAILAGLDRKSTIIALGGGVVGDLAGFAAATYLRGVPFIQVPTTLLAQVDSSVGGKVAVDHILGKNLIGAFYQPKLVVIDPAVLETLPDRELKAGLAEVVKHGVIADNDFFAFLNDNSPAILAKDPAVLSRIIRRNCEIKASVVEQDEREANLRMILNFGHTIGHAIEAGAGFERYRHGEAIAIGMHGAALLSRYLGLCREDTVLALKNTLLRFGLPVQSSECRAEQLLSFIERDKKNISGSINWVLLEDIGRVTIRSDVPADLVKRVLTEITGI</sequence>
<dbReference type="GO" id="GO:0000166">
    <property type="term" value="F:nucleotide binding"/>
    <property type="evidence" value="ECO:0007669"/>
    <property type="project" value="UniProtKB-KW"/>
</dbReference>
<evidence type="ECO:0000256" key="15">
    <source>
        <dbReference type="ARBA" id="ARBA00023239"/>
    </source>
</evidence>
<comment type="cofactor">
    <cofactor evidence="2 17">
        <name>NAD(+)</name>
        <dbReference type="ChEBI" id="CHEBI:57540"/>
    </cofactor>
</comment>
<dbReference type="NCBIfam" id="TIGR01357">
    <property type="entry name" value="aroB"/>
    <property type="match status" value="1"/>
</dbReference>
<gene>
    <name evidence="17" type="primary">aroB</name>
    <name evidence="20" type="ORF">LUCI_2103</name>
</gene>
<comment type="pathway">
    <text evidence="4 17">Metabolic intermediate biosynthesis; chorismate biosynthesis; chorismate from D-erythrose 4-phosphate and phosphoenolpyruvate: step 2/7.</text>
</comment>
<dbReference type="Gene3D" id="1.20.1090.10">
    <property type="entry name" value="Dehydroquinate synthase-like - alpha domain"/>
    <property type="match status" value="1"/>
</dbReference>
<dbReference type="GO" id="GO:0003856">
    <property type="term" value="F:3-dehydroquinate synthase activity"/>
    <property type="evidence" value="ECO:0007669"/>
    <property type="project" value="UniProtKB-UniRule"/>
</dbReference>
<protein>
    <recommendedName>
        <fullName evidence="7 17">3-dehydroquinate synthase</fullName>
        <shortName evidence="17">DHQS</shortName>
        <ecNumber evidence="6 17">4.2.3.4</ecNumber>
    </recommendedName>
</protein>
<evidence type="ECO:0000256" key="16">
    <source>
        <dbReference type="ARBA" id="ARBA00023285"/>
    </source>
</evidence>
<feature type="binding site" evidence="17">
    <location>
        <begin position="106"/>
        <end position="110"/>
    </location>
    <ligand>
        <name>NAD(+)</name>
        <dbReference type="ChEBI" id="CHEBI:57540"/>
    </ligand>
</feature>
<dbReference type="PANTHER" id="PTHR43622">
    <property type="entry name" value="3-DEHYDROQUINATE SYNTHASE"/>
    <property type="match status" value="1"/>
</dbReference>
<dbReference type="Proteomes" id="UP000277811">
    <property type="component" value="Unassembled WGS sequence"/>
</dbReference>
<comment type="caution">
    <text evidence="17">Lacks conserved residue(s) required for the propagation of feature annotation.</text>
</comment>
<evidence type="ECO:0000256" key="10">
    <source>
        <dbReference type="ARBA" id="ARBA00022723"/>
    </source>
</evidence>
<evidence type="ECO:0000259" key="19">
    <source>
        <dbReference type="Pfam" id="PF24621"/>
    </source>
</evidence>
<feature type="binding site" evidence="17">
    <location>
        <begin position="130"/>
        <end position="131"/>
    </location>
    <ligand>
        <name>NAD(+)</name>
        <dbReference type="ChEBI" id="CHEBI:57540"/>
    </ligand>
</feature>
<evidence type="ECO:0000256" key="13">
    <source>
        <dbReference type="ARBA" id="ARBA00023027"/>
    </source>
</evidence>
<organism evidence="20 21">
    <name type="scientific">Lucifera butyrica</name>
    <dbReference type="NCBI Taxonomy" id="1351585"/>
    <lineage>
        <taxon>Bacteria</taxon>
        <taxon>Bacillati</taxon>
        <taxon>Bacillota</taxon>
        <taxon>Negativicutes</taxon>
        <taxon>Veillonellales</taxon>
        <taxon>Veillonellaceae</taxon>
        <taxon>Lucifera</taxon>
    </lineage>
</organism>
<accession>A0A498R2K6</accession>
<comment type="similarity">
    <text evidence="5 17">Belongs to the sugar phosphate cyclases superfamily. Dehydroquinate synthase family.</text>
</comment>
<dbReference type="UniPathway" id="UPA00053">
    <property type="reaction ID" value="UER00085"/>
</dbReference>
<evidence type="ECO:0000256" key="8">
    <source>
        <dbReference type="ARBA" id="ARBA00022490"/>
    </source>
</evidence>
<dbReference type="InterPro" id="IPR030960">
    <property type="entry name" value="DHQS/DOIS_N"/>
</dbReference>
<evidence type="ECO:0000256" key="11">
    <source>
        <dbReference type="ARBA" id="ARBA00022741"/>
    </source>
</evidence>
<keyword evidence="9 17" id="KW-0028">Amino-acid biosynthesis</keyword>
<dbReference type="EMBL" id="UPPP01000068">
    <property type="protein sequence ID" value="VBB06866.1"/>
    <property type="molecule type" value="Genomic_DNA"/>
</dbReference>
<evidence type="ECO:0000256" key="3">
    <source>
        <dbReference type="ARBA" id="ARBA00004496"/>
    </source>
</evidence>
<keyword evidence="21" id="KW-1185">Reference proteome</keyword>
<evidence type="ECO:0000256" key="6">
    <source>
        <dbReference type="ARBA" id="ARBA00013031"/>
    </source>
</evidence>
<feature type="binding site" evidence="17">
    <location>
        <position position="185"/>
    </location>
    <ligand>
        <name>Zn(2+)</name>
        <dbReference type="ChEBI" id="CHEBI:29105"/>
    </ligand>
</feature>
<dbReference type="Pfam" id="PF01761">
    <property type="entry name" value="DHQ_synthase"/>
    <property type="match status" value="1"/>
</dbReference>
<dbReference type="PIRSF" id="PIRSF001455">
    <property type="entry name" value="DHQ_synth"/>
    <property type="match status" value="1"/>
</dbReference>
<feature type="binding site" evidence="17">
    <location>
        <position position="248"/>
    </location>
    <ligand>
        <name>Zn(2+)</name>
        <dbReference type="ChEBI" id="CHEBI:29105"/>
    </ligand>
</feature>
<dbReference type="InterPro" id="IPR030963">
    <property type="entry name" value="DHQ_synth_fam"/>
</dbReference>
<feature type="binding site" evidence="17">
    <location>
        <position position="143"/>
    </location>
    <ligand>
        <name>NAD(+)</name>
        <dbReference type="ChEBI" id="CHEBI:57540"/>
    </ligand>
</feature>
<evidence type="ECO:0000256" key="7">
    <source>
        <dbReference type="ARBA" id="ARBA00017684"/>
    </source>
</evidence>
<dbReference type="InterPro" id="IPR050071">
    <property type="entry name" value="Dehydroquinate_synthase"/>
</dbReference>
<keyword evidence="10 17" id="KW-0479">Metal-binding</keyword>
<dbReference type="RefSeq" id="WP_122627812.1">
    <property type="nucleotide sequence ID" value="NZ_UPPP01000068.1"/>
</dbReference>
<dbReference type="InterPro" id="IPR016037">
    <property type="entry name" value="DHQ_synth_AroB"/>
</dbReference>
<dbReference type="GO" id="GO:0009073">
    <property type="term" value="P:aromatic amino acid family biosynthetic process"/>
    <property type="evidence" value="ECO:0007669"/>
    <property type="project" value="UniProtKB-KW"/>
</dbReference>
<evidence type="ECO:0000256" key="14">
    <source>
        <dbReference type="ARBA" id="ARBA00023141"/>
    </source>
</evidence>
<dbReference type="GO" id="GO:0008652">
    <property type="term" value="P:amino acid biosynthetic process"/>
    <property type="evidence" value="ECO:0007669"/>
    <property type="project" value="UniProtKB-KW"/>
</dbReference>
<keyword evidence="12 17" id="KW-0862">Zinc</keyword>
<evidence type="ECO:0000256" key="9">
    <source>
        <dbReference type="ARBA" id="ARBA00022605"/>
    </source>
</evidence>
<dbReference type="CDD" id="cd08195">
    <property type="entry name" value="DHQS"/>
    <property type="match status" value="1"/>
</dbReference>
<dbReference type="FunFam" id="3.40.50.1970:FF:000001">
    <property type="entry name" value="3-dehydroquinate synthase"/>
    <property type="match status" value="1"/>
</dbReference>
<dbReference type="EC" id="4.2.3.4" evidence="6 17"/>
<dbReference type="Pfam" id="PF24621">
    <property type="entry name" value="DHQS_C"/>
    <property type="match status" value="1"/>
</dbReference>
<evidence type="ECO:0000313" key="20">
    <source>
        <dbReference type="EMBL" id="VBB06866.1"/>
    </source>
</evidence>
<dbReference type="InterPro" id="IPR056179">
    <property type="entry name" value="DHQS_C"/>
</dbReference>
<name>A0A498R2K6_9FIRM</name>
<evidence type="ECO:0000313" key="21">
    <source>
        <dbReference type="Proteomes" id="UP000277811"/>
    </source>
</evidence>
<dbReference type="Gene3D" id="3.40.50.1970">
    <property type="match status" value="1"/>
</dbReference>
<comment type="function">
    <text evidence="17">Catalyzes the conversion of 3-deoxy-D-arabino-heptulosonate 7-phosphate (DAHP) to dehydroquinate (DHQ).</text>
</comment>
<feature type="binding site" evidence="17">
    <location>
        <position position="152"/>
    </location>
    <ligand>
        <name>NAD(+)</name>
        <dbReference type="ChEBI" id="CHEBI:57540"/>
    </ligand>
</feature>
<evidence type="ECO:0000256" key="1">
    <source>
        <dbReference type="ARBA" id="ARBA00001393"/>
    </source>
</evidence>
<dbReference type="AlphaFoldDB" id="A0A498R2K6"/>
<dbReference type="GO" id="GO:0009423">
    <property type="term" value="P:chorismate biosynthetic process"/>
    <property type="evidence" value="ECO:0007669"/>
    <property type="project" value="UniProtKB-UniRule"/>
</dbReference>
<evidence type="ECO:0000256" key="12">
    <source>
        <dbReference type="ARBA" id="ARBA00022833"/>
    </source>
</evidence>
<keyword evidence="8 17" id="KW-0963">Cytoplasm</keyword>
<evidence type="ECO:0000256" key="17">
    <source>
        <dbReference type="HAMAP-Rule" id="MF_00110"/>
    </source>
</evidence>
<evidence type="ECO:0000256" key="2">
    <source>
        <dbReference type="ARBA" id="ARBA00001911"/>
    </source>
</evidence>
<keyword evidence="11 17" id="KW-0547">Nucleotide-binding</keyword>
<keyword evidence="14 17" id="KW-0057">Aromatic amino acid biosynthesis</keyword>
<comment type="cofactor">
    <cofactor evidence="17">
        <name>Co(2+)</name>
        <dbReference type="ChEBI" id="CHEBI:48828"/>
    </cofactor>
    <cofactor evidence="17">
        <name>Zn(2+)</name>
        <dbReference type="ChEBI" id="CHEBI:29105"/>
    </cofactor>
    <text evidence="17">Binds 1 divalent metal cation per subunit. Can use either Co(2+) or Zn(2+).</text>
</comment>
<keyword evidence="15 17" id="KW-0456">Lyase</keyword>
<dbReference type="GO" id="GO:0046872">
    <property type="term" value="F:metal ion binding"/>
    <property type="evidence" value="ECO:0007669"/>
    <property type="project" value="UniProtKB-KW"/>
</dbReference>